<dbReference type="Gene3D" id="2.130.10.30">
    <property type="entry name" value="Regulator of chromosome condensation 1/beta-lactamase-inhibitor protein II"/>
    <property type="match status" value="1"/>
</dbReference>
<reference evidence="1 2" key="1">
    <citation type="journal article" date="2017" name="Int. J. Parasitol.">
        <title>The genome of the protozoan parasite Cystoisospora suis and a reverse vaccinology approach to identify vaccine candidates.</title>
        <authorList>
            <person name="Palmieri N."/>
            <person name="Shrestha A."/>
            <person name="Ruttkowski B."/>
            <person name="Beck T."/>
            <person name="Vogl C."/>
            <person name="Tomley F."/>
            <person name="Blake D.P."/>
            <person name="Joachim A."/>
        </authorList>
    </citation>
    <scope>NUCLEOTIDE SEQUENCE [LARGE SCALE GENOMIC DNA]</scope>
    <source>
        <strain evidence="1 2">Wien I</strain>
    </source>
</reference>
<dbReference type="AlphaFoldDB" id="A0A2C6KEL7"/>
<dbReference type="GO" id="GO:0016740">
    <property type="term" value="F:transferase activity"/>
    <property type="evidence" value="ECO:0007669"/>
    <property type="project" value="UniProtKB-KW"/>
</dbReference>
<organism evidence="1 2">
    <name type="scientific">Cystoisospora suis</name>
    <dbReference type="NCBI Taxonomy" id="483139"/>
    <lineage>
        <taxon>Eukaryota</taxon>
        <taxon>Sar</taxon>
        <taxon>Alveolata</taxon>
        <taxon>Apicomplexa</taxon>
        <taxon>Conoidasida</taxon>
        <taxon>Coccidia</taxon>
        <taxon>Eucoccidiorida</taxon>
        <taxon>Eimeriorina</taxon>
        <taxon>Sarcocystidae</taxon>
        <taxon>Cystoisospora</taxon>
    </lineage>
</organism>
<keyword evidence="2" id="KW-1185">Reference proteome</keyword>
<dbReference type="Proteomes" id="UP000221165">
    <property type="component" value="Unassembled WGS sequence"/>
</dbReference>
<keyword evidence="1" id="KW-0808">Transferase</keyword>
<dbReference type="VEuPathDB" id="ToxoDB:CSUI_011336"/>
<dbReference type="InterPro" id="IPR009091">
    <property type="entry name" value="RCC1/BLIP-II"/>
</dbReference>
<feature type="non-terminal residue" evidence="1">
    <location>
        <position position="167"/>
    </location>
</feature>
<evidence type="ECO:0000313" key="2">
    <source>
        <dbReference type="Proteomes" id="UP000221165"/>
    </source>
</evidence>
<dbReference type="EMBL" id="MIGC01010902">
    <property type="protein sequence ID" value="PHJ14854.1"/>
    <property type="molecule type" value="Genomic_DNA"/>
</dbReference>
<dbReference type="RefSeq" id="XP_067916588.1">
    <property type="nucleotide sequence ID" value="XM_068071436.1"/>
</dbReference>
<sequence>MNLSTLPSLQRQQTEQLVKSIDFYVYLWGLNDKGQLLNGTYGTTKMKEDSLSPHPSEKIQEKEEEVPLTSGPCRVKKLQHKAIAGMNCSSVNSFIWDVHDVLWAGGSTELGLNLLGMDLEDFEDQATSSSNKKGGCMVIPRPTLCETLGEVTMVHASNTHALAILET</sequence>
<accession>A0A2C6KEL7</accession>
<dbReference type="OrthoDB" id="10502099at2759"/>
<name>A0A2C6KEL7_9APIC</name>
<proteinExistence type="predicted"/>
<comment type="caution">
    <text evidence="1">The sequence shown here is derived from an EMBL/GenBank/DDBJ whole genome shotgun (WGS) entry which is preliminary data.</text>
</comment>
<evidence type="ECO:0000313" key="1">
    <source>
        <dbReference type="EMBL" id="PHJ14854.1"/>
    </source>
</evidence>
<dbReference type="GeneID" id="94434647"/>
<gene>
    <name evidence="1" type="ORF">CSUI_011336</name>
</gene>
<protein>
    <submittedName>
        <fullName evidence="1">Ubiquitin-transferase domain containing</fullName>
    </submittedName>
</protein>
<dbReference type="SUPFAM" id="SSF50985">
    <property type="entry name" value="RCC1/BLIP-II"/>
    <property type="match status" value="1"/>
</dbReference>